<organism evidence="15 16">
    <name type="scientific">Callosobruchus maculatus</name>
    <name type="common">Southern cowpea weevil</name>
    <name type="synonym">Pulse bruchid</name>
    <dbReference type="NCBI Taxonomy" id="64391"/>
    <lineage>
        <taxon>Eukaryota</taxon>
        <taxon>Metazoa</taxon>
        <taxon>Ecdysozoa</taxon>
        <taxon>Arthropoda</taxon>
        <taxon>Hexapoda</taxon>
        <taxon>Insecta</taxon>
        <taxon>Pterygota</taxon>
        <taxon>Neoptera</taxon>
        <taxon>Endopterygota</taxon>
        <taxon>Coleoptera</taxon>
        <taxon>Polyphaga</taxon>
        <taxon>Cucujiformia</taxon>
        <taxon>Chrysomeloidea</taxon>
        <taxon>Chrysomelidae</taxon>
        <taxon>Bruchinae</taxon>
        <taxon>Bruchini</taxon>
        <taxon>Callosobruchus</taxon>
    </lineage>
</organism>
<keyword evidence="8 13" id="KW-0472">Membrane</keyword>
<evidence type="ECO:0000313" key="16">
    <source>
        <dbReference type="Proteomes" id="UP000410492"/>
    </source>
</evidence>
<proteinExistence type="inferred from homology"/>
<evidence type="ECO:0000256" key="1">
    <source>
        <dbReference type="ARBA" id="ARBA00004225"/>
    </source>
</evidence>
<keyword evidence="6" id="KW-1133">Transmembrane helix</keyword>
<evidence type="ECO:0000256" key="2">
    <source>
        <dbReference type="ARBA" id="ARBA00006375"/>
    </source>
</evidence>
<dbReference type="GO" id="GO:0090422">
    <property type="term" value="F:thiamine pyrophosphate transmembrane transporter activity"/>
    <property type="evidence" value="ECO:0007669"/>
    <property type="project" value="UniProtKB-ARBA"/>
</dbReference>
<dbReference type="GO" id="GO:0031966">
    <property type="term" value="C:mitochondrial membrane"/>
    <property type="evidence" value="ECO:0007669"/>
    <property type="project" value="UniProtKB-SubCell"/>
</dbReference>
<evidence type="ECO:0000256" key="14">
    <source>
        <dbReference type="RuleBase" id="RU000488"/>
    </source>
</evidence>
<dbReference type="Proteomes" id="UP000410492">
    <property type="component" value="Unassembled WGS sequence"/>
</dbReference>
<accession>A0A653BZB3</accession>
<comment type="similarity">
    <text evidence="2 14">Belongs to the mitochondrial carrier (TC 2.A.29) family.</text>
</comment>
<dbReference type="OrthoDB" id="18574at2759"/>
<keyword evidence="5" id="KW-0677">Repeat</keyword>
<dbReference type="EMBL" id="CAACVG010006679">
    <property type="protein sequence ID" value="VEN40968.1"/>
    <property type="molecule type" value="Genomic_DNA"/>
</dbReference>
<dbReference type="FunFam" id="1.50.40.10:FF:000011">
    <property type="entry name" value="Mitochondrial thiamine pyrophosphate carrier 1"/>
    <property type="match status" value="1"/>
</dbReference>
<reference evidence="15 16" key="1">
    <citation type="submission" date="2019-01" db="EMBL/GenBank/DDBJ databases">
        <authorList>
            <person name="Sayadi A."/>
        </authorList>
    </citation>
    <scope>NUCLEOTIDE SEQUENCE [LARGE SCALE GENOMIC DNA]</scope>
</reference>
<keyword evidence="7" id="KW-0496">Mitochondrion</keyword>
<evidence type="ECO:0000256" key="6">
    <source>
        <dbReference type="ARBA" id="ARBA00022989"/>
    </source>
</evidence>
<dbReference type="Gene3D" id="1.50.40.10">
    <property type="entry name" value="Mitochondrial carrier domain"/>
    <property type="match status" value="1"/>
</dbReference>
<evidence type="ECO:0000256" key="9">
    <source>
        <dbReference type="ARBA" id="ARBA00037549"/>
    </source>
</evidence>
<sequence>MVGYDKKKEKLSQYYFAFAGGLSGFITRAICQPLDVLKIRFQLQVEPISNQPVSKYRSVFQAVNLILKEEGIKAFWKGHIPAQFLSVSYGVVQFWAFEILSKEAHKHQLPKSLSPVVNFSSGFIAGTLATVVSFPFDVIRTRLVAQSEQIRIYHGFLHCAQSLIKKEGPLVMFRGLWPTVLQIGPHAGVQFMCYKFFNDLYKLMADSSNTTFSNSLVSGSLAGLCAKTSVYPFDLVKKRLQIQGFEEGRAMFGKTFHCNGMKDCLFRIYQTEGPTGFFKGLQPSLIKAICASALHFSTYEMIIKLISHIKDQEFQDV</sequence>
<evidence type="ECO:0000256" key="8">
    <source>
        <dbReference type="ARBA" id="ARBA00023136"/>
    </source>
</evidence>
<keyword evidence="3 14" id="KW-0813">Transport</keyword>
<evidence type="ECO:0000313" key="15">
    <source>
        <dbReference type="EMBL" id="VEN40968.1"/>
    </source>
</evidence>
<keyword evidence="4 13" id="KW-0812">Transmembrane</keyword>
<evidence type="ECO:0000256" key="4">
    <source>
        <dbReference type="ARBA" id="ARBA00022692"/>
    </source>
</evidence>
<evidence type="ECO:0000256" key="7">
    <source>
        <dbReference type="ARBA" id="ARBA00023128"/>
    </source>
</evidence>
<evidence type="ECO:0000256" key="10">
    <source>
        <dbReference type="ARBA" id="ARBA00040836"/>
    </source>
</evidence>
<dbReference type="Pfam" id="PF00153">
    <property type="entry name" value="Mito_carr"/>
    <property type="match status" value="3"/>
</dbReference>
<dbReference type="InterPro" id="IPR023395">
    <property type="entry name" value="MCP_dom_sf"/>
</dbReference>
<comment type="function">
    <text evidence="9">Mitochondrial transporter mediating uptake of thiamine diphosphate into mitochondria. It is not clear if the antiporter activity is affected by the membrane potential or by the proton electrochemical gradient.</text>
</comment>
<evidence type="ECO:0000256" key="5">
    <source>
        <dbReference type="ARBA" id="ARBA00022737"/>
    </source>
</evidence>
<feature type="repeat" description="Solcar" evidence="13">
    <location>
        <begin position="210"/>
        <end position="305"/>
    </location>
</feature>
<name>A0A653BZB3_CALMS</name>
<dbReference type="AlphaFoldDB" id="A0A653BZB3"/>
<evidence type="ECO:0000256" key="12">
    <source>
        <dbReference type="ARBA" id="ARBA00050799"/>
    </source>
</evidence>
<evidence type="ECO:0000256" key="13">
    <source>
        <dbReference type="PROSITE-ProRule" id="PRU00282"/>
    </source>
</evidence>
<feature type="repeat" description="Solcar" evidence="13">
    <location>
        <begin position="113"/>
        <end position="200"/>
    </location>
</feature>
<evidence type="ECO:0000256" key="3">
    <source>
        <dbReference type="ARBA" id="ARBA00022448"/>
    </source>
</evidence>
<feature type="repeat" description="Solcar" evidence="13">
    <location>
        <begin position="11"/>
        <end position="103"/>
    </location>
</feature>
<dbReference type="SUPFAM" id="SSF103506">
    <property type="entry name" value="Mitochondrial carrier"/>
    <property type="match status" value="1"/>
</dbReference>
<dbReference type="PRINTS" id="PR00926">
    <property type="entry name" value="MITOCARRIER"/>
</dbReference>
<gene>
    <name evidence="15" type="ORF">CALMAC_LOCUS4958</name>
</gene>
<dbReference type="PANTHER" id="PTHR24089">
    <property type="entry name" value="SOLUTE CARRIER FAMILY 25"/>
    <property type="match status" value="1"/>
</dbReference>
<dbReference type="InterPro" id="IPR002067">
    <property type="entry name" value="MCP"/>
</dbReference>
<dbReference type="InterPro" id="IPR018108">
    <property type="entry name" value="MCP_transmembrane"/>
</dbReference>
<keyword evidence="16" id="KW-1185">Reference proteome</keyword>
<dbReference type="PROSITE" id="PS50920">
    <property type="entry name" value="SOLCAR"/>
    <property type="match status" value="3"/>
</dbReference>
<evidence type="ECO:0000256" key="11">
    <source>
        <dbReference type="ARBA" id="ARBA00041879"/>
    </source>
</evidence>
<comment type="subcellular location">
    <subcellularLocation>
        <location evidence="1">Mitochondrion membrane</location>
        <topology evidence="1">Multi-pass membrane protein</topology>
    </subcellularLocation>
</comment>
<comment type="catalytic activity">
    <reaction evidence="12">
        <text>thiamine phosphate(out) + thiamine diphosphate(in) = thiamine phosphate(in) + thiamine diphosphate(out)</text>
        <dbReference type="Rhea" id="RHEA:73383"/>
        <dbReference type="ChEBI" id="CHEBI:37575"/>
        <dbReference type="ChEBI" id="CHEBI:58937"/>
    </reaction>
</comment>
<protein>
    <recommendedName>
        <fullName evidence="10">Mitochondrial thiamine pyrophosphate carrier</fullName>
    </recommendedName>
    <alternativeName>
        <fullName evidence="11">Solute carrier family 25 member 19</fullName>
    </alternativeName>
</protein>